<protein>
    <submittedName>
        <fullName evidence="3">ZM domain-containing protein</fullName>
    </submittedName>
</protein>
<keyword evidence="2" id="KW-1185">Reference proteome</keyword>
<accession>A0A0R3RLH9</accession>
<dbReference type="WBParaSite" id="EEL_0000233801-mRNA-1">
    <property type="protein sequence ID" value="EEL_0000233801-mRNA-1"/>
    <property type="gene ID" value="EEL_0000233801"/>
</dbReference>
<dbReference type="AlphaFoldDB" id="A0A0R3RLH9"/>
<organism evidence="2 3">
    <name type="scientific">Elaeophora elaphi</name>
    <dbReference type="NCBI Taxonomy" id="1147741"/>
    <lineage>
        <taxon>Eukaryota</taxon>
        <taxon>Metazoa</taxon>
        <taxon>Ecdysozoa</taxon>
        <taxon>Nematoda</taxon>
        <taxon>Chromadorea</taxon>
        <taxon>Rhabditida</taxon>
        <taxon>Spirurina</taxon>
        <taxon>Spiruromorpha</taxon>
        <taxon>Filarioidea</taxon>
        <taxon>Onchocercidae</taxon>
        <taxon>Elaeophora</taxon>
    </lineage>
</organism>
<evidence type="ECO:0000313" key="2">
    <source>
        <dbReference type="Proteomes" id="UP000050640"/>
    </source>
</evidence>
<dbReference type="Proteomes" id="UP000050640">
    <property type="component" value="Unplaced"/>
</dbReference>
<reference evidence="3" key="1">
    <citation type="submission" date="2017-02" db="UniProtKB">
        <authorList>
            <consortium name="WormBaseParasite"/>
        </authorList>
    </citation>
    <scope>IDENTIFICATION</scope>
</reference>
<proteinExistence type="predicted"/>
<feature type="region of interest" description="Disordered" evidence="1">
    <location>
        <begin position="40"/>
        <end position="62"/>
    </location>
</feature>
<evidence type="ECO:0000256" key="1">
    <source>
        <dbReference type="SAM" id="MobiDB-lite"/>
    </source>
</evidence>
<evidence type="ECO:0000313" key="3">
    <source>
        <dbReference type="WBParaSite" id="EEL_0000233801-mRNA-1"/>
    </source>
</evidence>
<sequence length="154" mass="17065">MPPLPPPKPRINLEEKMNATDHYYSEQTRGNDQVITRAHSALPASVRPNPSVRAASPTEERVATPRAIEPDLVAKDRYDPASKCFSYVPARALSEHFTAPRKPQRLKIEGTATAALNISPSPSEIASVSVKATDLQRLPETPKWEDDIEKVNIF</sequence>
<name>A0A0R3RLH9_9BILA</name>
<dbReference type="STRING" id="1147741.A0A0R3RLH9"/>